<protein>
    <recommendedName>
        <fullName evidence="4">Secreted protein</fullName>
    </recommendedName>
</protein>
<evidence type="ECO:0008006" key="4">
    <source>
        <dbReference type="Google" id="ProtNLM"/>
    </source>
</evidence>
<dbReference type="EMBL" id="JARKIF010000004">
    <property type="protein sequence ID" value="KAJ7641438.1"/>
    <property type="molecule type" value="Genomic_DNA"/>
</dbReference>
<evidence type="ECO:0000313" key="2">
    <source>
        <dbReference type="EMBL" id="KAJ7641438.1"/>
    </source>
</evidence>
<evidence type="ECO:0000256" key="1">
    <source>
        <dbReference type="SAM" id="SignalP"/>
    </source>
</evidence>
<comment type="caution">
    <text evidence="2">The sequence shown here is derived from an EMBL/GenBank/DDBJ whole genome shotgun (WGS) entry which is preliminary data.</text>
</comment>
<feature type="signal peptide" evidence="1">
    <location>
        <begin position="1"/>
        <end position="28"/>
    </location>
</feature>
<gene>
    <name evidence="2" type="ORF">FB45DRAFT_357645</name>
</gene>
<name>A0AAD7C7R1_9AGAR</name>
<reference evidence="2" key="1">
    <citation type="submission" date="2023-03" db="EMBL/GenBank/DDBJ databases">
        <title>Massive genome expansion in bonnet fungi (Mycena s.s.) driven by repeated elements and novel gene families across ecological guilds.</title>
        <authorList>
            <consortium name="Lawrence Berkeley National Laboratory"/>
            <person name="Harder C.B."/>
            <person name="Miyauchi S."/>
            <person name="Viragh M."/>
            <person name="Kuo A."/>
            <person name="Thoen E."/>
            <person name="Andreopoulos B."/>
            <person name="Lu D."/>
            <person name="Skrede I."/>
            <person name="Drula E."/>
            <person name="Henrissat B."/>
            <person name="Morin E."/>
            <person name="Kohler A."/>
            <person name="Barry K."/>
            <person name="LaButti K."/>
            <person name="Morin E."/>
            <person name="Salamov A."/>
            <person name="Lipzen A."/>
            <person name="Mereny Z."/>
            <person name="Hegedus B."/>
            <person name="Baldrian P."/>
            <person name="Stursova M."/>
            <person name="Weitz H."/>
            <person name="Taylor A."/>
            <person name="Grigoriev I.V."/>
            <person name="Nagy L.G."/>
            <person name="Martin F."/>
            <person name="Kauserud H."/>
        </authorList>
    </citation>
    <scope>NUCLEOTIDE SEQUENCE</scope>
    <source>
        <strain evidence="2">9284</strain>
    </source>
</reference>
<accession>A0AAD7C7R1</accession>
<proteinExistence type="predicted"/>
<keyword evidence="3" id="KW-1185">Reference proteome</keyword>
<evidence type="ECO:0000313" key="3">
    <source>
        <dbReference type="Proteomes" id="UP001221142"/>
    </source>
</evidence>
<dbReference type="Proteomes" id="UP001221142">
    <property type="component" value="Unassembled WGS sequence"/>
</dbReference>
<organism evidence="2 3">
    <name type="scientific">Roridomyces roridus</name>
    <dbReference type="NCBI Taxonomy" id="1738132"/>
    <lineage>
        <taxon>Eukaryota</taxon>
        <taxon>Fungi</taxon>
        <taxon>Dikarya</taxon>
        <taxon>Basidiomycota</taxon>
        <taxon>Agaricomycotina</taxon>
        <taxon>Agaricomycetes</taxon>
        <taxon>Agaricomycetidae</taxon>
        <taxon>Agaricales</taxon>
        <taxon>Marasmiineae</taxon>
        <taxon>Mycenaceae</taxon>
        <taxon>Roridomyces</taxon>
    </lineage>
</organism>
<sequence>MDGNHRQALVWRQHSRMLLLFGIALTRATPTSGPHIHSLQETRFTVSCAAPPSFVLAKSLVLSAAAGPHSIDLLSNLHLLQTAVLPLRSYEGQIYCSDRTAPSSEKPVRESVRTFALAECRGLIASHLFHLVGTAFLNHIGGARPLPANAWLEQTHAPTRVG</sequence>
<feature type="chain" id="PRO_5041962733" description="Secreted protein" evidence="1">
    <location>
        <begin position="29"/>
        <end position="162"/>
    </location>
</feature>
<dbReference type="AlphaFoldDB" id="A0AAD7C7R1"/>
<keyword evidence="1" id="KW-0732">Signal</keyword>